<evidence type="ECO:0000313" key="6">
    <source>
        <dbReference type="Proteomes" id="UP001652582"/>
    </source>
</evidence>
<protein>
    <submittedName>
        <fullName evidence="7">Myrosinase 1-like</fullName>
    </submittedName>
</protein>
<dbReference type="Proteomes" id="UP001652582">
    <property type="component" value="Chromosome 24"/>
</dbReference>
<feature type="chain" id="PRO_5046767211" evidence="5">
    <location>
        <begin position="17"/>
        <end position="505"/>
    </location>
</feature>
<dbReference type="OrthoDB" id="65569at2759"/>
<dbReference type="PANTHER" id="PTHR10353">
    <property type="entry name" value="GLYCOSYL HYDROLASE"/>
    <property type="match status" value="1"/>
</dbReference>
<dbReference type="GO" id="GO:0004336">
    <property type="term" value="F:galactosylceramidase activity"/>
    <property type="evidence" value="ECO:0007669"/>
    <property type="project" value="UniProtKB-EC"/>
</dbReference>
<dbReference type="AlphaFoldDB" id="A0A6J1MJ99"/>
<dbReference type="SUPFAM" id="SSF51445">
    <property type="entry name" value="(Trans)glycosidases"/>
    <property type="match status" value="1"/>
</dbReference>
<evidence type="ECO:0000256" key="1">
    <source>
        <dbReference type="ARBA" id="ARBA00010838"/>
    </source>
</evidence>
<gene>
    <name evidence="7" type="primary">LOC112044010</name>
</gene>
<dbReference type="GO" id="GO:0016052">
    <property type="term" value="P:carbohydrate catabolic process"/>
    <property type="evidence" value="ECO:0007669"/>
    <property type="project" value="UniProtKB-ARBA"/>
</dbReference>
<evidence type="ECO:0000256" key="5">
    <source>
        <dbReference type="SAM" id="SignalP"/>
    </source>
</evidence>
<evidence type="ECO:0000256" key="4">
    <source>
        <dbReference type="RuleBase" id="RU003690"/>
    </source>
</evidence>
<dbReference type="RefSeq" id="XP_023935495.2">
    <property type="nucleotide sequence ID" value="XM_024079727.2"/>
</dbReference>
<evidence type="ECO:0000256" key="2">
    <source>
        <dbReference type="ARBA" id="ARBA00022801"/>
    </source>
</evidence>
<keyword evidence="3" id="KW-0326">Glycosidase</keyword>
<dbReference type="InterPro" id="IPR001360">
    <property type="entry name" value="Glyco_hydro_1"/>
</dbReference>
<evidence type="ECO:0000256" key="3">
    <source>
        <dbReference type="ARBA" id="ARBA00023295"/>
    </source>
</evidence>
<dbReference type="InterPro" id="IPR017853">
    <property type="entry name" value="GH"/>
</dbReference>
<dbReference type="KEGG" id="bany:112044010"/>
<dbReference type="InterPro" id="IPR033132">
    <property type="entry name" value="GH_1_N_CS"/>
</dbReference>
<accession>A0A6J1MJ99</accession>
<dbReference type="PROSITE" id="PS00653">
    <property type="entry name" value="GLYCOSYL_HYDROL_F1_2"/>
    <property type="match status" value="1"/>
</dbReference>
<comment type="similarity">
    <text evidence="1 4">Belongs to the glycosyl hydrolase 1 family.</text>
</comment>
<evidence type="ECO:0000313" key="7">
    <source>
        <dbReference type="RefSeq" id="XP_023935495.2"/>
    </source>
</evidence>
<sequence>MKLLVCTSLLAVFVGATVRHDRFPDDFIFGASTASYQIEGGWNADDKGVNIWDHMTHTRPEVIKDRSNGDVAADTYNNYKRDVEMLRELGVDAYRFSLSWSRILPNGFANKVSDAGVTFYNNYINEMMKYNITPMVTLYHWDLPQRLQDLGGFSSPYFPEWFENYAKVVFAQFGDRVKHWITFNEPREICHQGYGDATKAPILNITDVGTYYCAKNLVLGHARAYYAYNDLFKPTQGGVCGITISVNWMGPLTDSEEDLYAAEIKRQADWGIYAEPIFSEEGGFPKEFSERVAKKSAEQGYPSSRLPAFTDEERKYVRGSSDFFGVNHYTSVLISATEHKGIWVVPSKYDDIDVGSYMPPEWVQAASFWLKRAPNSIYNALTHLHNKYKGQVFYITENGWSQLLEDGYEDDSRIAYYRAALNSVLECLDAGVDLRGYFAWSLMDNFEWMEGYTERFGLYEVDFTSPQKTRTPRKSAFVYKHIISTRTIDPDYEPDTRTMWIDEGH</sequence>
<organism evidence="6 7">
    <name type="scientific">Bicyclus anynana</name>
    <name type="common">Squinting bush brown butterfly</name>
    <dbReference type="NCBI Taxonomy" id="110368"/>
    <lineage>
        <taxon>Eukaryota</taxon>
        <taxon>Metazoa</taxon>
        <taxon>Ecdysozoa</taxon>
        <taxon>Arthropoda</taxon>
        <taxon>Hexapoda</taxon>
        <taxon>Insecta</taxon>
        <taxon>Pterygota</taxon>
        <taxon>Neoptera</taxon>
        <taxon>Endopterygota</taxon>
        <taxon>Lepidoptera</taxon>
        <taxon>Glossata</taxon>
        <taxon>Ditrysia</taxon>
        <taxon>Papilionoidea</taxon>
        <taxon>Nymphalidae</taxon>
        <taxon>Satyrinae</taxon>
        <taxon>Satyrini</taxon>
        <taxon>Mycalesina</taxon>
        <taxon>Bicyclus</taxon>
    </lineage>
</organism>
<reference evidence="7" key="1">
    <citation type="submission" date="2025-08" db="UniProtKB">
        <authorList>
            <consortium name="RefSeq"/>
        </authorList>
    </citation>
    <scope>IDENTIFICATION</scope>
</reference>
<proteinExistence type="inferred from homology"/>
<dbReference type="Gene3D" id="3.20.20.80">
    <property type="entry name" value="Glycosidases"/>
    <property type="match status" value="1"/>
</dbReference>
<dbReference type="PANTHER" id="PTHR10353:SF36">
    <property type="entry name" value="LP05116P"/>
    <property type="match status" value="1"/>
</dbReference>
<dbReference type="GeneID" id="112044010"/>
<feature type="signal peptide" evidence="5">
    <location>
        <begin position="1"/>
        <end position="16"/>
    </location>
</feature>
<dbReference type="PRINTS" id="PR00131">
    <property type="entry name" value="GLHYDRLASE1"/>
</dbReference>
<dbReference type="GO" id="GO:0008422">
    <property type="term" value="F:beta-glucosidase activity"/>
    <property type="evidence" value="ECO:0007669"/>
    <property type="project" value="UniProtKB-EC"/>
</dbReference>
<dbReference type="Pfam" id="PF00232">
    <property type="entry name" value="Glyco_hydro_1"/>
    <property type="match status" value="1"/>
</dbReference>
<keyword evidence="5" id="KW-0732">Signal</keyword>
<keyword evidence="6" id="KW-1185">Reference proteome</keyword>
<keyword evidence="2" id="KW-0378">Hydrolase</keyword>
<name>A0A6J1MJ99_BICAN</name>